<keyword evidence="7" id="KW-1185">Reference proteome</keyword>
<dbReference type="PANTHER" id="PTHR46481:SF10">
    <property type="entry name" value="ZINC FINGER BED DOMAIN-CONTAINING PROTEIN 39"/>
    <property type="match status" value="1"/>
</dbReference>
<proteinExistence type="predicted"/>
<comment type="subcellular location">
    <subcellularLocation>
        <location evidence="1">Nucleus</location>
    </subcellularLocation>
</comment>
<accession>A0A9W6U734</accession>
<dbReference type="GO" id="GO:0005634">
    <property type="term" value="C:nucleus"/>
    <property type="evidence" value="ECO:0007669"/>
    <property type="project" value="UniProtKB-SubCell"/>
</dbReference>
<name>A0A9W6U734_9STRA</name>
<evidence type="ECO:0000313" key="6">
    <source>
        <dbReference type="EMBL" id="GMF26603.1"/>
    </source>
</evidence>
<organism evidence="6 7">
    <name type="scientific">Phytophthora fragariaefolia</name>
    <dbReference type="NCBI Taxonomy" id="1490495"/>
    <lineage>
        <taxon>Eukaryota</taxon>
        <taxon>Sar</taxon>
        <taxon>Stramenopiles</taxon>
        <taxon>Oomycota</taxon>
        <taxon>Peronosporomycetes</taxon>
        <taxon>Peronosporales</taxon>
        <taxon>Peronosporaceae</taxon>
        <taxon>Phytophthora</taxon>
    </lineage>
</organism>
<evidence type="ECO:0000256" key="1">
    <source>
        <dbReference type="ARBA" id="ARBA00004123"/>
    </source>
</evidence>
<keyword evidence="2" id="KW-0479">Metal-binding</keyword>
<evidence type="ECO:0000313" key="7">
    <source>
        <dbReference type="Proteomes" id="UP001165121"/>
    </source>
</evidence>
<evidence type="ECO:0000256" key="4">
    <source>
        <dbReference type="ARBA" id="ARBA00022833"/>
    </source>
</evidence>
<dbReference type="GO" id="GO:0008270">
    <property type="term" value="F:zinc ion binding"/>
    <property type="evidence" value="ECO:0007669"/>
    <property type="project" value="UniProtKB-KW"/>
</dbReference>
<sequence length="238" mass="27029">MERFHRSELYDNTRGGPRRGRRLDADFFDAAHELREISSQEQAEVKNLLAKWIAGHFRPLIMIEDQGFIDFVQYITRVLGHVNVPLPKRTQLRGCIIALAAELRGHVKKEIKTGCEYFLVTADIWAGRNGHFYISFTIHYVDDEFYPRNRTSEVKEISGRHSGELIAGFLDDILGDWELNKERCTRLVRDSGANMVCCGNIVGLEHVSCLAHDIHLVLSGAMSKDKNTSSTEKGSLLL</sequence>
<keyword evidence="5" id="KW-0539">Nucleus</keyword>
<dbReference type="PANTHER" id="PTHR46481">
    <property type="entry name" value="ZINC FINGER BED DOMAIN-CONTAINING PROTEIN 4"/>
    <property type="match status" value="1"/>
</dbReference>
<protein>
    <submittedName>
        <fullName evidence="6">Unnamed protein product</fullName>
    </submittedName>
</protein>
<dbReference type="InterPro" id="IPR012337">
    <property type="entry name" value="RNaseH-like_sf"/>
</dbReference>
<dbReference type="SUPFAM" id="SSF140996">
    <property type="entry name" value="Hermes dimerisation domain"/>
    <property type="match status" value="1"/>
</dbReference>
<keyword evidence="4" id="KW-0862">Zinc</keyword>
<dbReference type="AlphaFoldDB" id="A0A9W6U734"/>
<dbReference type="SUPFAM" id="SSF53098">
    <property type="entry name" value="Ribonuclease H-like"/>
    <property type="match status" value="1"/>
</dbReference>
<dbReference type="OrthoDB" id="129632at2759"/>
<evidence type="ECO:0000256" key="2">
    <source>
        <dbReference type="ARBA" id="ARBA00022723"/>
    </source>
</evidence>
<evidence type="ECO:0000256" key="5">
    <source>
        <dbReference type="ARBA" id="ARBA00023242"/>
    </source>
</evidence>
<evidence type="ECO:0000256" key="3">
    <source>
        <dbReference type="ARBA" id="ARBA00022771"/>
    </source>
</evidence>
<reference evidence="6" key="1">
    <citation type="submission" date="2023-04" db="EMBL/GenBank/DDBJ databases">
        <title>Phytophthora fragariaefolia NBRC 109709.</title>
        <authorList>
            <person name="Ichikawa N."/>
            <person name="Sato H."/>
            <person name="Tonouchi N."/>
        </authorList>
    </citation>
    <scope>NUCLEOTIDE SEQUENCE</scope>
    <source>
        <strain evidence="6">NBRC 109709</strain>
    </source>
</reference>
<keyword evidence="3" id="KW-0863">Zinc-finger</keyword>
<gene>
    <name evidence="6" type="ORF">Pfra01_000507500</name>
</gene>
<dbReference type="EMBL" id="BSXT01000406">
    <property type="protein sequence ID" value="GMF26603.1"/>
    <property type="molecule type" value="Genomic_DNA"/>
</dbReference>
<dbReference type="Proteomes" id="UP001165121">
    <property type="component" value="Unassembled WGS sequence"/>
</dbReference>
<dbReference type="InterPro" id="IPR052035">
    <property type="entry name" value="ZnF_BED_domain_contain"/>
</dbReference>
<comment type="caution">
    <text evidence="6">The sequence shown here is derived from an EMBL/GenBank/DDBJ whole genome shotgun (WGS) entry which is preliminary data.</text>
</comment>